<dbReference type="Proteomes" id="UP000676310">
    <property type="component" value="Unassembled WGS sequence"/>
</dbReference>
<comment type="caution">
    <text evidence="1">The sequence shown here is derived from an EMBL/GenBank/DDBJ whole genome shotgun (WGS) entry which is preliminary data.</text>
</comment>
<organism evidence="1 2">
    <name type="scientific">Alternaria atra</name>
    <dbReference type="NCBI Taxonomy" id="119953"/>
    <lineage>
        <taxon>Eukaryota</taxon>
        <taxon>Fungi</taxon>
        <taxon>Dikarya</taxon>
        <taxon>Ascomycota</taxon>
        <taxon>Pezizomycotina</taxon>
        <taxon>Dothideomycetes</taxon>
        <taxon>Pleosporomycetidae</taxon>
        <taxon>Pleosporales</taxon>
        <taxon>Pleosporineae</taxon>
        <taxon>Pleosporaceae</taxon>
        <taxon>Alternaria</taxon>
        <taxon>Alternaria sect. Ulocladioides</taxon>
    </lineage>
</organism>
<protein>
    <submittedName>
        <fullName evidence="1">Uncharacterized protein</fullName>
    </submittedName>
</protein>
<dbReference type="RefSeq" id="XP_043169800.1">
    <property type="nucleotide sequence ID" value="XM_043313865.1"/>
</dbReference>
<proteinExistence type="predicted"/>
<dbReference type="OrthoDB" id="3807023at2759"/>
<sequence length="377" mass="42643">MTGVRKNSEAARKPYRKLKTVSQLSAVDIIIETRKVKHHFDDLPPVEDYHFVAIGVSRFLDKNTHPMKLYLGQNATHRTWAFLKHWPMSVKKGSEVLFVNEYRYGDSDTIKDVSHMGLMYPFKAFKDKNLGQSIRHLSHFVQYVFLYTGKVDKVYPQSLITAEEVLIAAVSTIASIYKAKGGVEAMPDCHLPGPFNDATCDDDHTPLPPHTNARATRAYPAHLILKLRVSPDALASALAEAPSKSKEIAKPDIFSFPLGRTQEDDMQTVISERMSNLGLGALDSVTEIIGRSKRKADADEKPFEHWKKLKLEKQKEAKLEKELKRRLKGIQARQARYDSEMETVAKEQPVATIIRWAAADVEDSEKDEEINPVLEGY</sequence>
<evidence type="ECO:0000313" key="1">
    <source>
        <dbReference type="EMBL" id="CAG5162567.1"/>
    </source>
</evidence>
<dbReference type="GeneID" id="67018112"/>
<dbReference type="AlphaFoldDB" id="A0A8J2I422"/>
<evidence type="ECO:0000313" key="2">
    <source>
        <dbReference type="Proteomes" id="UP000676310"/>
    </source>
</evidence>
<keyword evidence="2" id="KW-1185">Reference proteome</keyword>
<accession>A0A8J2I422</accession>
<gene>
    <name evidence="1" type="ORF">ALTATR162_LOCUS6244</name>
</gene>
<name>A0A8J2I422_9PLEO</name>
<reference evidence="1" key="1">
    <citation type="submission" date="2021-05" db="EMBL/GenBank/DDBJ databases">
        <authorList>
            <person name="Stam R."/>
        </authorList>
    </citation>
    <scope>NUCLEOTIDE SEQUENCE</scope>
    <source>
        <strain evidence="1">CS162</strain>
    </source>
</reference>
<dbReference type="EMBL" id="CAJRGZ010000019">
    <property type="protein sequence ID" value="CAG5162567.1"/>
    <property type="molecule type" value="Genomic_DNA"/>
</dbReference>